<dbReference type="Pfam" id="PF21799">
    <property type="entry name" value="MurD-like_N"/>
    <property type="match status" value="1"/>
</dbReference>
<feature type="binding site" evidence="7">
    <location>
        <begin position="116"/>
        <end position="122"/>
    </location>
    <ligand>
        <name>ATP</name>
        <dbReference type="ChEBI" id="CHEBI:30616"/>
    </ligand>
</feature>
<dbReference type="GO" id="GO:0009252">
    <property type="term" value="P:peptidoglycan biosynthetic process"/>
    <property type="evidence" value="ECO:0007669"/>
    <property type="project" value="UniProtKB-UniRule"/>
</dbReference>
<evidence type="ECO:0000259" key="10">
    <source>
        <dbReference type="Pfam" id="PF08245"/>
    </source>
</evidence>
<evidence type="ECO:0000313" key="11">
    <source>
        <dbReference type="EMBL" id="CBE69349.1"/>
    </source>
</evidence>
<dbReference type="STRING" id="671143.DAMO_2299"/>
<comment type="subcellular location">
    <subcellularLocation>
        <location evidence="1 7 8">Cytoplasm</location>
    </subcellularLocation>
</comment>
<keyword evidence="6 7" id="KW-0067">ATP-binding</keyword>
<keyword evidence="7 8" id="KW-0573">Peptidoglycan synthesis</keyword>
<dbReference type="PANTHER" id="PTHR43692:SF1">
    <property type="entry name" value="UDP-N-ACETYLMURAMOYLALANINE--D-GLUTAMATE LIGASE"/>
    <property type="match status" value="1"/>
</dbReference>
<dbReference type="AlphaFoldDB" id="D5MI56"/>
<evidence type="ECO:0000256" key="6">
    <source>
        <dbReference type="ARBA" id="ARBA00022840"/>
    </source>
</evidence>
<dbReference type="GO" id="GO:0071555">
    <property type="term" value="P:cell wall organization"/>
    <property type="evidence" value="ECO:0007669"/>
    <property type="project" value="UniProtKB-KW"/>
</dbReference>
<dbReference type="InterPro" id="IPR004101">
    <property type="entry name" value="Mur_ligase_C"/>
</dbReference>
<keyword evidence="7 8" id="KW-0133">Cell shape</keyword>
<dbReference type="GO" id="GO:0008764">
    <property type="term" value="F:UDP-N-acetylmuramoylalanine-D-glutamate ligase activity"/>
    <property type="evidence" value="ECO:0007669"/>
    <property type="project" value="UniProtKB-UniRule"/>
</dbReference>
<sequence>MIDLAGKRVVVIGLARSGEAACRLLLKQGAAVVGTDRRGEREVGADLCSLEQDGVSLELGKQYLRSLPSADLVVVSPGIDLREPRFRRVREAGIPLIGEVELAYRYSDATFIGITGTNGKSTTTTLIGAMLKQAGLPSYVAGNIGTPLCRVAPSLAAGECVVAELSSFQLETIDEFRPRVALLLNLAPDHLDRYDQVEDYYRAKARIFENQRPSDFAVINADDPLVLQVSAQARGRRIAFSRTRPLDTGAYVEDDQLMLALDGVREVICRKSELKIQGVHNLENALAAGLAAAVAGTPTTAIRIALTSFEGLEHRLEFVAEIAGVRYINDSKGTNVGAVVRSLESFTNPVVLIAGGRDKHGDFAPLIPLVRERVKRLILIGEAAETLRRMLASVCPTEVVSSLEEAVRRAAAAASPGEVVLLSPACASFDMFTDFEDRGRVFKAAVRGLVSPADSIQGQA</sequence>
<comment type="pathway">
    <text evidence="2 7 8">Cell wall biogenesis; peptidoglycan biosynthesis.</text>
</comment>
<evidence type="ECO:0000256" key="2">
    <source>
        <dbReference type="ARBA" id="ARBA00004752"/>
    </source>
</evidence>
<dbReference type="GO" id="GO:0051301">
    <property type="term" value="P:cell division"/>
    <property type="evidence" value="ECO:0007669"/>
    <property type="project" value="UniProtKB-KW"/>
</dbReference>
<keyword evidence="5 7" id="KW-0547">Nucleotide-binding</keyword>
<dbReference type="Pfam" id="PF02875">
    <property type="entry name" value="Mur_ligase_C"/>
    <property type="match status" value="1"/>
</dbReference>
<dbReference type="Pfam" id="PF08245">
    <property type="entry name" value="Mur_ligase_M"/>
    <property type="match status" value="1"/>
</dbReference>
<dbReference type="PANTHER" id="PTHR43692">
    <property type="entry name" value="UDP-N-ACETYLMURAMOYLALANINE--D-GLUTAMATE LIGASE"/>
    <property type="match status" value="1"/>
</dbReference>
<dbReference type="UniPathway" id="UPA00219"/>
<dbReference type="Gene3D" id="3.40.1190.10">
    <property type="entry name" value="Mur-like, catalytic domain"/>
    <property type="match status" value="1"/>
</dbReference>
<comment type="similarity">
    <text evidence="7">Belongs to the MurCDEF family.</text>
</comment>
<evidence type="ECO:0000256" key="5">
    <source>
        <dbReference type="ARBA" id="ARBA00022741"/>
    </source>
</evidence>
<keyword evidence="3 7" id="KW-0963">Cytoplasm</keyword>
<dbReference type="HAMAP" id="MF_00639">
    <property type="entry name" value="MurD"/>
    <property type="match status" value="1"/>
</dbReference>
<comment type="function">
    <text evidence="7 8">Cell wall formation. Catalyzes the addition of glutamate to the nucleotide precursor UDP-N-acetylmuramoyl-L-alanine (UMA).</text>
</comment>
<dbReference type="SUPFAM" id="SSF53623">
    <property type="entry name" value="MurD-like peptide ligases, catalytic domain"/>
    <property type="match status" value="1"/>
</dbReference>
<dbReference type="GO" id="GO:0005737">
    <property type="term" value="C:cytoplasm"/>
    <property type="evidence" value="ECO:0007669"/>
    <property type="project" value="UniProtKB-SubCell"/>
</dbReference>
<dbReference type="InterPro" id="IPR036565">
    <property type="entry name" value="Mur-like_cat_sf"/>
</dbReference>
<keyword evidence="4 7" id="KW-0436">Ligase</keyword>
<dbReference type="KEGG" id="mox:DAMO_2299"/>
<protein>
    <recommendedName>
        <fullName evidence="7 8">UDP-N-acetylmuramoylalanine--D-glutamate ligase</fullName>
        <ecNumber evidence="7 8">6.3.2.9</ecNumber>
    </recommendedName>
    <alternativeName>
        <fullName evidence="7">D-glutamic acid-adding enzyme</fullName>
    </alternativeName>
    <alternativeName>
        <fullName evidence="7">UDP-N-acetylmuramoyl-L-alanyl-D-glutamate synthetase</fullName>
    </alternativeName>
</protein>
<dbReference type="Gene3D" id="3.40.50.720">
    <property type="entry name" value="NAD(P)-binding Rossmann-like Domain"/>
    <property type="match status" value="1"/>
</dbReference>
<dbReference type="EC" id="6.3.2.9" evidence="7 8"/>
<evidence type="ECO:0000256" key="1">
    <source>
        <dbReference type="ARBA" id="ARBA00004496"/>
    </source>
</evidence>
<keyword evidence="7 8" id="KW-0132">Cell division</keyword>
<evidence type="ECO:0000256" key="3">
    <source>
        <dbReference type="ARBA" id="ARBA00022490"/>
    </source>
</evidence>
<keyword evidence="7 8" id="KW-0131">Cell cycle</keyword>
<dbReference type="PATRIC" id="fig|671143.5.peg.2024"/>
<feature type="domain" description="Mur ligase central" evidence="10">
    <location>
        <begin position="114"/>
        <end position="291"/>
    </location>
</feature>
<evidence type="ECO:0000256" key="8">
    <source>
        <dbReference type="RuleBase" id="RU003664"/>
    </source>
</evidence>
<dbReference type="InterPro" id="IPR013221">
    <property type="entry name" value="Mur_ligase_cen"/>
</dbReference>
<dbReference type="NCBIfam" id="TIGR01087">
    <property type="entry name" value="murD"/>
    <property type="match status" value="1"/>
</dbReference>
<dbReference type="InterPro" id="IPR036615">
    <property type="entry name" value="Mur_ligase_C_dom_sf"/>
</dbReference>
<dbReference type="GO" id="GO:0008360">
    <property type="term" value="P:regulation of cell shape"/>
    <property type="evidence" value="ECO:0007669"/>
    <property type="project" value="UniProtKB-KW"/>
</dbReference>
<dbReference type="InterPro" id="IPR005762">
    <property type="entry name" value="MurD"/>
</dbReference>
<dbReference type="Gene3D" id="3.90.190.20">
    <property type="entry name" value="Mur ligase, C-terminal domain"/>
    <property type="match status" value="1"/>
</dbReference>
<name>D5MI56_METO1</name>
<reference evidence="11 12" key="1">
    <citation type="journal article" date="2010" name="Nature">
        <title>Nitrite-driven anaerobic methane oxidation by oxygenic bacteria.</title>
        <authorList>
            <person name="Ettwig K.F."/>
            <person name="Butler M.K."/>
            <person name="Le Paslier D."/>
            <person name="Pelletier E."/>
            <person name="Mangenot S."/>
            <person name="Kuypers M.M.M."/>
            <person name="Schreiber F."/>
            <person name="Dutilh B.E."/>
            <person name="Zedelius J."/>
            <person name="de Beer D."/>
            <person name="Gloerich J."/>
            <person name="Wessels H.J.C.T."/>
            <person name="van Allen T."/>
            <person name="Luesken F."/>
            <person name="Wu M."/>
            <person name="van de Pas-Schoonen K.T."/>
            <person name="Op den Camp H.J.M."/>
            <person name="Janssen-Megens E.M."/>
            <person name="Francoijs K-J."/>
            <person name="Stunnenberg H."/>
            <person name="Weissenbach J."/>
            <person name="Jetten M.S.M."/>
            <person name="Strous M."/>
        </authorList>
    </citation>
    <scope>NUCLEOTIDE SEQUENCE [LARGE SCALE GENOMIC DNA]</scope>
</reference>
<comment type="catalytic activity">
    <reaction evidence="7 8">
        <text>UDP-N-acetyl-alpha-D-muramoyl-L-alanine + D-glutamate + ATP = UDP-N-acetyl-alpha-D-muramoyl-L-alanyl-D-glutamate + ADP + phosphate + H(+)</text>
        <dbReference type="Rhea" id="RHEA:16429"/>
        <dbReference type="ChEBI" id="CHEBI:15378"/>
        <dbReference type="ChEBI" id="CHEBI:29986"/>
        <dbReference type="ChEBI" id="CHEBI:30616"/>
        <dbReference type="ChEBI" id="CHEBI:43474"/>
        <dbReference type="ChEBI" id="CHEBI:83898"/>
        <dbReference type="ChEBI" id="CHEBI:83900"/>
        <dbReference type="ChEBI" id="CHEBI:456216"/>
        <dbReference type="EC" id="6.3.2.9"/>
    </reaction>
</comment>
<dbReference type="HOGENOM" id="CLU_032540_0_0_0"/>
<evidence type="ECO:0000259" key="9">
    <source>
        <dbReference type="Pfam" id="PF02875"/>
    </source>
</evidence>
<evidence type="ECO:0000256" key="4">
    <source>
        <dbReference type="ARBA" id="ARBA00022598"/>
    </source>
</evidence>
<feature type="domain" description="Mur ligase C-terminal" evidence="9">
    <location>
        <begin position="314"/>
        <end position="426"/>
    </location>
</feature>
<dbReference type="EMBL" id="FP565575">
    <property type="protein sequence ID" value="CBE69349.1"/>
    <property type="molecule type" value="Genomic_DNA"/>
</dbReference>
<dbReference type="Proteomes" id="UP000006898">
    <property type="component" value="Chromosome"/>
</dbReference>
<dbReference type="eggNOG" id="COG0771">
    <property type="taxonomic scope" value="Bacteria"/>
</dbReference>
<keyword evidence="7 8" id="KW-0961">Cell wall biogenesis/degradation</keyword>
<evidence type="ECO:0000313" key="12">
    <source>
        <dbReference type="Proteomes" id="UP000006898"/>
    </source>
</evidence>
<dbReference type="SUPFAM" id="SSF53244">
    <property type="entry name" value="MurD-like peptide ligases, peptide-binding domain"/>
    <property type="match status" value="1"/>
</dbReference>
<proteinExistence type="inferred from homology"/>
<gene>
    <name evidence="7 11" type="primary">murD</name>
    <name evidence="11" type="ORF">DAMO_2299</name>
</gene>
<dbReference type="GO" id="GO:0005524">
    <property type="term" value="F:ATP binding"/>
    <property type="evidence" value="ECO:0007669"/>
    <property type="project" value="UniProtKB-UniRule"/>
</dbReference>
<evidence type="ECO:0000256" key="7">
    <source>
        <dbReference type="HAMAP-Rule" id="MF_00639"/>
    </source>
</evidence>
<dbReference type="SUPFAM" id="SSF51984">
    <property type="entry name" value="MurCD N-terminal domain"/>
    <property type="match status" value="1"/>
</dbReference>
<accession>D5MI56</accession>
<organism evidence="11 12">
    <name type="scientific">Methylomirabilis oxygeniifera</name>
    <dbReference type="NCBI Taxonomy" id="671143"/>
    <lineage>
        <taxon>Bacteria</taxon>
        <taxon>Candidatus Methylomirabilota</taxon>
        <taxon>Candidatus Methylomirabilia</taxon>
        <taxon>Candidatus Methylomirabilales</taxon>
        <taxon>Candidatus Methylomirabilaceae</taxon>
        <taxon>Candidatus Methylomirabilis</taxon>
    </lineage>
</organism>